<name>A0A4C1V6R3_EUMVA</name>
<accession>A0A4C1V6R3</accession>
<proteinExistence type="predicted"/>
<evidence type="ECO:0000313" key="2">
    <source>
        <dbReference type="EMBL" id="GBP33982.1"/>
    </source>
</evidence>
<dbReference type="Proteomes" id="UP000299102">
    <property type="component" value="Unassembled WGS sequence"/>
</dbReference>
<sequence>MSTQPGPHSPRTRPSASQRLDRRTGAAGNDIDLFDDNNRLFRAAIRKSIGEDFGGAGIRPGRFSGRPARLWILCAPTRGAVGGVTGRGTRKCSKCIETGSSEVTALASLFGSIFRTPTSL</sequence>
<evidence type="ECO:0000256" key="1">
    <source>
        <dbReference type="SAM" id="MobiDB-lite"/>
    </source>
</evidence>
<reference evidence="2 3" key="1">
    <citation type="journal article" date="2019" name="Commun. Biol.">
        <title>The bagworm genome reveals a unique fibroin gene that provides high tensile strength.</title>
        <authorList>
            <person name="Kono N."/>
            <person name="Nakamura H."/>
            <person name="Ohtoshi R."/>
            <person name="Tomita M."/>
            <person name="Numata K."/>
            <person name="Arakawa K."/>
        </authorList>
    </citation>
    <scope>NUCLEOTIDE SEQUENCE [LARGE SCALE GENOMIC DNA]</scope>
</reference>
<gene>
    <name evidence="2" type="ORF">EVAR_24896_1</name>
</gene>
<comment type="caution">
    <text evidence="2">The sequence shown here is derived from an EMBL/GenBank/DDBJ whole genome shotgun (WGS) entry which is preliminary data.</text>
</comment>
<dbReference type="AlphaFoldDB" id="A0A4C1V6R3"/>
<feature type="compositionally biased region" description="Polar residues" evidence="1">
    <location>
        <begin position="1"/>
        <end position="18"/>
    </location>
</feature>
<organism evidence="2 3">
    <name type="scientific">Eumeta variegata</name>
    <name type="common">Bagworm moth</name>
    <name type="synonym">Eumeta japonica</name>
    <dbReference type="NCBI Taxonomy" id="151549"/>
    <lineage>
        <taxon>Eukaryota</taxon>
        <taxon>Metazoa</taxon>
        <taxon>Ecdysozoa</taxon>
        <taxon>Arthropoda</taxon>
        <taxon>Hexapoda</taxon>
        <taxon>Insecta</taxon>
        <taxon>Pterygota</taxon>
        <taxon>Neoptera</taxon>
        <taxon>Endopterygota</taxon>
        <taxon>Lepidoptera</taxon>
        <taxon>Glossata</taxon>
        <taxon>Ditrysia</taxon>
        <taxon>Tineoidea</taxon>
        <taxon>Psychidae</taxon>
        <taxon>Oiketicinae</taxon>
        <taxon>Eumeta</taxon>
    </lineage>
</organism>
<evidence type="ECO:0000313" key="3">
    <source>
        <dbReference type="Proteomes" id="UP000299102"/>
    </source>
</evidence>
<protein>
    <submittedName>
        <fullName evidence="2">Uncharacterized protein</fullName>
    </submittedName>
</protein>
<feature type="region of interest" description="Disordered" evidence="1">
    <location>
        <begin position="1"/>
        <end position="28"/>
    </location>
</feature>
<dbReference type="EMBL" id="BGZK01000282">
    <property type="protein sequence ID" value="GBP33982.1"/>
    <property type="molecule type" value="Genomic_DNA"/>
</dbReference>
<keyword evidence="3" id="KW-1185">Reference proteome</keyword>